<feature type="compositionally biased region" description="Low complexity" evidence="1">
    <location>
        <begin position="113"/>
        <end position="126"/>
    </location>
</feature>
<protein>
    <submittedName>
        <fullName evidence="2">Uncharacterized protein</fullName>
    </submittedName>
</protein>
<sequence length="126" mass="13779">MIPRRLKVHLKYFCGPEARRTAKLARRKRRKSTSAAVGADTDAVVAASALEKSLATLHVRPVLPDTKLPFNRQSVPTPSNIYRELRSLSGQRPLSMFESAKNGVCDDDDDGSVGDASADDNNNNNN</sequence>
<feature type="region of interest" description="Disordered" evidence="1">
    <location>
        <begin position="98"/>
        <end position="126"/>
    </location>
</feature>
<evidence type="ECO:0000313" key="2">
    <source>
        <dbReference type="EMBL" id="JAQ04307.1"/>
    </source>
</evidence>
<reference evidence="2" key="1">
    <citation type="journal article" date="2016" name="Gigascience">
        <title>De novo construction of an expanded transcriptome assembly for the western tarnished plant bug, Lygus hesperus.</title>
        <authorList>
            <person name="Tassone E.E."/>
            <person name="Geib S.M."/>
            <person name="Hall B."/>
            <person name="Fabrick J.A."/>
            <person name="Brent C.S."/>
            <person name="Hull J.J."/>
        </authorList>
    </citation>
    <scope>NUCLEOTIDE SEQUENCE</scope>
</reference>
<feature type="non-terminal residue" evidence="2">
    <location>
        <position position="126"/>
    </location>
</feature>
<gene>
    <name evidence="2" type="ORF">g.13910</name>
</gene>
<evidence type="ECO:0000256" key="1">
    <source>
        <dbReference type="SAM" id="MobiDB-lite"/>
    </source>
</evidence>
<accession>A0A146LB42</accession>
<dbReference type="AlphaFoldDB" id="A0A146LB42"/>
<name>A0A146LB42_LYGHE</name>
<proteinExistence type="predicted"/>
<organism evidence="2">
    <name type="scientific">Lygus hesperus</name>
    <name type="common">Western plant bug</name>
    <dbReference type="NCBI Taxonomy" id="30085"/>
    <lineage>
        <taxon>Eukaryota</taxon>
        <taxon>Metazoa</taxon>
        <taxon>Ecdysozoa</taxon>
        <taxon>Arthropoda</taxon>
        <taxon>Hexapoda</taxon>
        <taxon>Insecta</taxon>
        <taxon>Pterygota</taxon>
        <taxon>Neoptera</taxon>
        <taxon>Paraneoptera</taxon>
        <taxon>Hemiptera</taxon>
        <taxon>Heteroptera</taxon>
        <taxon>Panheteroptera</taxon>
        <taxon>Cimicomorpha</taxon>
        <taxon>Miridae</taxon>
        <taxon>Mirini</taxon>
        <taxon>Lygus</taxon>
    </lineage>
</organism>
<dbReference type="EMBL" id="GDHC01014322">
    <property type="protein sequence ID" value="JAQ04307.1"/>
    <property type="molecule type" value="Transcribed_RNA"/>
</dbReference>